<dbReference type="Gene3D" id="1.10.260.40">
    <property type="entry name" value="lambda repressor-like DNA-binding domains"/>
    <property type="match status" value="1"/>
</dbReference>
<sequence length="115" mass="12426">MKVGSNIVPLESQTSNGAGGEELSPRQMAAAVFSKRLAELVSESVVSTEAEGPVRSLTLYSLAQHLELAYPDVPISQSGLYRLIHGEAIPRLDLIVALARVFDVAPEYFITDNNQ</sequence>
<reference evidence="3" key="1">
    <citation type="submission" date="2016-11" db="EMBL/GenBank/DDBJ databases">
        <authorList>
            <person name="Jaros S."/>
            <person name="Januszkiewicz K."/>
            <person name="Wedrychowicz H."/>
        </authorList>
    </citation>
    <scope>NUCLEOTIDE SEQUENCE [LARGE SCALE GENOMIC DNA]</scope>
    <source>
        <strain evidence="3">Y48</strain>
    </source>
</reference>
<feature type="region of interest" description="Disordered" evidence="1">
    <location>
        <begin position="1"/>
        <end position="23"/>
    </location>
</feature>
<dbReference type="CDD" id="cd00093">
    <property type="entry name" value="HTH_XRE"/>
    <property type="match status" value="1"/>
</dbReference>
<gene>
    <name evidence="3" type="ORF">BOX37_26525</name>
</gene>
<proteinExistence type="predicted"/>
<dbReference type="InterPro" id="IPR001387">
    <property type="entry name" value="Cro/C1-type_HTH"/>
</dbReference>
<keyword evidence="4" id="KW-1185">Reference proteome</keyword>
<dbReference type="SUPFAM" id="SSF47413">
    <property type="entry name" value="lambda repressor-like DNA-binding domains"/>
    <property type="match status" value="1"/>
</dbReference>
<dbReference type="KEGG" id="nsl:BOX37_26525"/>
<evidence type="ECO:0000313" key="4">
    <source>
        <dbReference type="Proteomes" id="UP000183810"/>
    </source>
</evidence>
<accession>A0A1J0VY34</accession>
<dbReference type="GO" id="GO:0003677">
    <property type="term" value="F:DNA binding"/>
    <property type="evidence" value="ECO:0007669"/>
    <property type="project" value="InterPro"/>
</dbReference>
<protein>
    <submittedName>
        <fullName evidence="3">Transcriptional regulator</fullName>
    </submittedName>
</protein>
<dbReference type="EMBL" id="CP018082">
    <property type="protein sequence ID" value="APE36898.1"/>
    <property type="molecule type" value="Genomic_DNA"/>
</dbReference>
<evidence type="ECO:0000313" key="3">
    <source>
        <dbReference type="EMBL" id="APE36898.1"/>
    </source>
</evidence>
<name>A0A1J0VY34_9NOCA</name>
<evidence type="ECO:0000259" key="2">
    <source>
        <dbReference type="PROSITE" id="PS50943"/>
    </source>
</evidence>
<dbReference type="AlphaFoldDB" id="A0A1J0VY34"/>
<dbReference type="Proteomes" id="UP000183810">
    <property type="component" value="Chromosome"/>
</dbReference>
<dbReference type="PROSITE" id="PS50943">
    <property type="entry name" value="HTH_CROC1"/>
    <property type="match status" value="1"/>
</dbReference>
<feature type="domain" description="HTH cro/C1-type" evidence="2">
    <location>
        <begin position="75"/>
        <end position="109"/>
    </location>
</feature>
<evidence type="ECO:0000256" key="1">
    <source>
        <dbReference type="SAM" id="MobiDB-lite"/>
    </source>
</evidence>
<dbReference type="Pfam" id="PF01381">
    <property type="entry name" value="HTH_3"/>
    <property type="match status" value="1"/>
</dbReference>
<organism evidence="3 4">
    <name type="scientific">Nocardia mangyaensis</name>
    <dbReference type="NCBI Taxonomy" id="2213200"/>
    <lineage>
        <taxon>Bacteria</taxon>
        <taxon>Bacillati</taxon>
        <taxon>Actinomycetota</taxon>
        <taxon>Actinomycetes</taxon>
        <taxon>Mycobacteriales</taxon>
        <taxon>Nocardiaceae</taxon>
        <taxon>Nocardia</taxon>
    </lineage>
</organism>
<dbReference type="InterPro" id="IPR010982">
    <property type="entry name" value="Lambda_DNA-bd_dom_sf"/>
</dbReference>